<dbReference type="GO" id="GO:0016586">
    <property type="term" value="C:RSC-type complex"/>
    <property type="evidence" value="ECO:0007669"/>
    <property type="project" value="TreeGrafter"/>
</dbReference>
<organism evidence="6 7">
    <name type="scientific">Diversispora eburnea</name>
    <dbReference type="NCBI Taxonomy" id="1213867"/>
    <lineage>
        <taxon>Eukaryota</taxon>
        <taxon>Fungi</taxon>
        <taxon>Fungi incertae sedis</taxon>
        <taxon>Mucoromycota</taxon>
        <taxon>Glomeromycotina</taxon>
        <taxon>Glomeromycetes</taxon>
        <taxon>Diversisporales</taxon>
        <taxon>Diversisporaceae</taxon>
        <taxon>Diversispora</taxon>
    </lineage>
</organism>
<sequence>MYTLNFWKYMKWKNIGGKRVPYGGLPSRNQTTPTPQVTHPNQSPASQYLTDMSTPPRRPIPTDNIQASYSEPGTPGQTYNANTPGALPLEMRDLEEEDDYDEEEEYGIIFYLFQGIDSKEFERTLRSQLENEIEWAFEILVQLSSDETDVRKLTGIESGSILAIDNANENILVFRNVSLNDYNVKFMAGHKTLRKYLIEAHLLPEIEQLCELKHYCLETVVNISRNIRLKNSQNELITTLLKLLYSKDSLIVLLAVNSMTNLASNEYNGEIDPATVQRLLQLLLIELILAVLYWFYHFVRLLINFLRHGANDKDFLNDQRTSVLQTDIWYAYREKFMHSQSQMMPAAEVIKHVVKQL</sequence>
<accession>A0A9N8VZY1</accession>
<name>A0A9N8VZY1_9GLOM</name>
<dbReference type="InterPro" id="IPR016024">
    <property type="entry name" value="ARM-type_fold"/>
</dbReference>
<dbReference type="PANTHER" id="PTHR22970:SF14">
    <property type="entry name" value="AT-RICH INTERACTIVE DOMAIN-CONTAINING PROTEIN 2"/>
    <property type="match status" value="1"/>
</dbReference>
<proteinExistence type="predicted"/>
<feature type="compositionally biased region" description="Polar residues" evidence="4">
    <location>
        <begin position="63"/>
        <end position="83"/>
    </location>
</feature>
<keyword evidence="2" id="KW-0804">Transcription</keyword>
<keyword evidence="5" id="KW-0472">Membrane</keyword>
<evidence type="ECO:0000256" key="1">
    <source>
        <dbReference type="ARBA" id="ARBA00023015"/>
    </source>
</evidence>
<dbReference type="InterPro" id="IPR052406">
    <property type="entry name" value="Chromatin_Remodeling_Comp"/>
</dbReference>
<reference evidence="6" key="1">
    <citation type="submission" date="2021-06" db="EMBL/GenBank/DDBJ databases">
        <authorList>
            <person name="Kallberg Y."/>
            <person name="Tangrot J."/>
            <person name="Rosling A."/>
        </authorList>
    </citation>
    <scope>NUCLEOTIDE SEQUENCE</scope>
    <source>
        <strain evidence="6">AZ414A</strain>
    </source>
</reference>
<keyword evidence="5" id="KW-1133">Transmembrane helix</keyword>
<dbReference type="Gene3D" id="1.25.10.10">
    <property type="entry name" value="Leucine-rich Repeat Variant"/>
    <property type="match status" value="1"/>
</dbReference>
<comment type="caution">
    <text evidence="6">The sequence shown here is derived from an EMBL/GenBank/DDBJ whole genome shotgun (WGS) entry which is preliminary data.</text>
</comment>
<dbReference type="AlphaFoldDB" id="A0A9N8VZY1"/>
<evidence type="ECO:0000256" key="3">
    <source>
        <dbReference type="ARBA" id="ARBA00023242"/>
    </source>
</evidence>
<protein>
    <submittedName>
        <fullName evidence="6">1679_t:CDS:1</fullName>
    </submittedName>
</protein>
<evidence type="ECO:0000256" key="5">
    <source>
        <dbReference type="SAM" id="Phobius"/>
    </source>
</evidence>
<evidence type="ECO:0000313" key="6">
    <source>
        <dbReference type="EMBL" id="CAG8472247.1"/>
    </source>
</evidence>
<gene>
    <name evidence="6" type="ORF">DEBURN_LOCUS3218</name>
</gene>
<evidence type="ECO:0000313" key="7">
    <source>
        <dbReference type="Proteomes" id="UP000789706"/>
    </source>
</evidence>
<evidence type="ECO:0000256" key="2">
    <source>
        <dbReference type="ARBA" id="ARBA00023163"/>
    </source>
</evidence>
<feature type="compositionally biased region" description="Polar residues" evidence="4">
    <location>
        <begin position="27"/>
        <end position="53"/>
    </location>
</feature>
<dbReference type="InterPro" id="IPR011989">
    <property type="entry name" value="ARM-like"/>
</dbReference>
<feature type="region of interest" description="Disordered" evidence="4">
    <location>
        <begin position="21"/>
        <end position="85"/>
    </location>
</feature>
<keyword evidence="3" id="KW-0539">Nucleus</keyword>
<evidence type="ECO:0000256" key="4">
    <source>
        <dbReference type="SAM" id="MobiDB-lite"/>
    </source>
</evidence>
<keyword evidence="1" id="KW-0805">Transcription regulation</keyword>
<dbReference type="OrthoDB" id="338531at2759"/>
<keyword evidence="5" id="KW-0812">Transmembrane</keyword>
<feature type="transmembrane region" description="Helical" evidence="5">
    <location>
        <begin position="279"/>
        <end position="299"/>
    </location>
</feature>
<keyword evidence="7" id="KW-1185">Reference proteome</keyword>
<dbReference type="EMBL" id="CAJVPK010000198">
    <property type="protein sequence ID" value="CAG8472247.1"/>
    <property type="molecule type" value="Genomic_DNA"/>
</dbReference>
<dbReference type="SUPFAM" id="SSF48371">
    <property type="entry name" value="ARM repeat"/>
    <property type="match status" value="1"/>
</dbReference>
<dbReference type="PANTHER" id="PTHR22970">
    <property type="entry name" value="AT-RICH INTERACTIVE DOMAIN-CONTAINING PROTEIN 2"/>
    <property type="match status" value="1"/>
</dbReference>
<dbReference type="Proteomes" id="UP000789706">
    <property type="component" value="Unassembled WGS sequence"/>
</dbReference>